<accession>A0AA97GVP2</accession>
<dbReference type="Gene3D" id="3.40.630.30">
    <property type="match status" value="1"/>
</dbReference>
<dbReference type="EMBL" id="CP128986">
    <property type="protein sequence ID" value="WOC12970.1"/>
    <property type="molecule type" value="Genomic_DNA"/>
</dbReference>
<evidence type="ECO:0000256" key="2">
    <source>
        <dbReference type="ARBA" id="ARBA00005102"/>
    </source>
</evidence>
<dbReference type="RefSeq" id="WP_420038828.1">
    <property type="nucleotide sequence ID" value="NZ_CP128986.1"/>
</dbReference>
<organism evidence="6">
    <name type="scientific">Gordonia sp. MP11Mi</name>
    <dbReference type="NCBI Taxonomy" id="3022769"/>
    <lineage>
        <taxon>Bacteria</taxon>
        <taxon>Bacillati</taxon>
        <taxon>Actinomycetota</taxon>
        <taxon>Actinomycetes</taxon>
        <taxon>Mycobacteriales</taxon>
        <taxon>Gordoniaceae</taxon>
        <taxon>Gordonia</taxon>
    </lineage>
</organism>
<feature type="domain" description="Acyltransferase MbtK/IucB-like conserved" evidence="5">
    <location>
        <begin position="14"/>
        <end position="62"/>
    </location>
</feature>
<evidence type="ECO:0000313" key="6">
    <source>
        <dbReference type="EMBL" id="WOC12970.1"/>
    </source>
</evidence>
<evidence type="ECO:0000256" key="1">
    <source>
        <dbReference type="ARBA" id="ARBA00003818"/>
    </source>
</evidence>
<dbReference type="Pfam" id="PF13523">
    <property type="entry name" value="Acetyltransf_8"/>
    <property type="match status" value="1"/>
</dbReference>
<dbReference type="AlphaFoldDB" id="A0AA97GVP2"/>
<comment type="pathway">
    <text evidence="2">Siderophore biosynthesis; mycobactin biosynthesis.</text>
</comment>
<gene>
    <name evidence="6" type="ORF">MP11Mi_20660</name>
</gene>
<dbReference type="InterPro" id="IPR016181">
    <property type="entry name" value="Acyl_CoA_acyltransferase"/>
</dbReference>
<proteinExistence type="predicted"/>
<dbReference type="GO" id="GO:0016410">
    <property type="term" value="F:N-acyltransferase activity"/>
    <property type="evidence" value="ECO:0007669"/>
    <property type="project" value="TreeGrafter"/>
</dbReference>
<sequence length="201" mass="22143">MSSSPVSTRHLSSTRIDARRDAPLVHTWLTHPKSKYWEMLSASVDEVHEFLDATMRAAAGTDYGLRIGRADGREEFMFELYDPLTSELAEPGTGYTHAEGDIGMHLLVAPADQPVSGFTGEVMLHIMRAAFFEVGATRVVVEPDVRNGHVQALNAAVGFTVAGDYPVGDKTARLSYCTREDFIRVTENGTVVDEGEREARR</sequence>
<evidence type="ECO:0000259" key="5">
    <source>
        <dbReference type="SMART" id="SM01006"/>
    </source>
</evidence>
<name>A0AA97GVP2_9ACTN</name>
<reference evidence="6" key="1">
    <citation type="submission" date="2023-06" db="EMBL/GenBank/DDBJ databases">
        <title>Gordonia sp. nov. and Pseudochrobactrum sp. nov., two species isolated from the burying beetle Nicrophorus vespilloides.</title>
        <authorList>
            <person name="Poehlein A."/>
            <person name="Guzman J."/>
            <person name="Daniel R."/>
            <person name="Vilcinskas A."/>
        </authorList>
    </citation>
    <scope>NUCLEOTIDE SEQUENCE</scope>
    <source>
        <strain evidence="6">MP11Mi</strain>
    </source>
</reference>
<dbReference type="PANTHER" id="PTHR31438:SF1">
    <property type="entry name" value="LYSINE N-ACYLTRANSFERASE C17G9.06C-RELATED"/>
    <property type="match status" value="1"/>
</dbReference>
<dbReference type="InterPro" id="IPR019432">
    <property type="entry name" value="Acyltransferase_MbtK/IucB-like"/>
</dbReference>
<evidence type="ECO:0000256" key="3">
    <source>
        <dbReference type="ARBA" id="ARBA00020586"/>
    </source>
</evidence>
<dbReference type="SUPFAM" id="SSF55729">
    <property type="entry name" value="Acyl-CoA N-acyltransferases (Nat)"/>
    <property type="match status" value="1"/>
</dbReference>
<protein>
    <recommendedName>
        <fullName evidence="3">Lysine N-acyltransferase MbtK</fullName>
    </recommendedName>
    <alternativeName>
        <fullName evidence="4">Mycobactin synthase protein K</fullName>
    </alternativeName>
</protein>
<comment type="function">
    <text evidence="1">Acyltransferase required for the direct transfer of medium- to long-chain fatty acyl moieties from a carrier protein (MbtL) on to the epsilon-amino group of lysine residue in the mycobactin core.</text>
</comment>
<evidence type="ECO:0000256" key="4">
    <source>
        <dbReference type="ARBA" id="ARBA00031122"/>
    </source>
</evidence>
<dbReference type="GO" id="GO:0019290">
    <property type="term" value="P:siderophore biosynthetic process"/>
    <property type="evidence" value="ECO:0007669"/>
    <property type="project" value="InterPro"/>
</dbReference>
<dbReference type="SMART" id="SM01006">
    <property type="entry name" value="AlcB"/>
    <property type="match status" value="1"/>
</dbReference>
<dbReference type="PANTHER" id="PTHR31438">
    <property type="entry name" value="LYSINE N-ACYLTRANSFERASE C17G9.06C-RELATED"/>
    <property type="match status" value="1"/>
</dbReference>